<keyword evidence="3" id="KW-1185">Reference proteome</keyword>
<dbReference type="Proteomes" id="UP000654075">
    <property type="component" value="Unassembled WGS sequence"/>
</dbReference>
<evidence type="ECO:0000313" key="2">
    <source>
        <dbReference type="EMBL" id="CAE8631557.1"/>
    </source>
</evidence>
<accession>A0A813H1E0</accession>
<protein>
    <submittedName>
        <fullName evidence="2">Uncharacterized protein</fullName>
    </submittedName>
</protein>
<comment type="caution">
    <text evidence="2">The sequence shown here is derived from an EMBL/GenBank/DDBJ whole genome shotgun (WGS) entry which is preliminary data.</text>
</comment>
<gene>
    <name evidence="2" type="ORF">PGLA1383_LOCUS47649</name>
</gene>
<reference evidence="2" key="1">
    <citation type="submission" date="2021-02" db="EMBL/GenBank/DDBJ databases">
        <authorList>
            <person name="Dougan E. K."/>
            <person name="Rhodes N."/>
            <person name="Thang M."/>
            <person name="Chan C."/>
        </authorList>
    </citation>
    <scope>NUCLEOTIDE SEQUENCE</scope>
</reference>
<feature type="region of interest" description="Disordered" evidence="1">
    <location>
        <begin position="133"/>
        <end position="167"/>
    </location>
</feature>
<proteinExistence type="predicted"/>
<evidence type="ECO:0000313" key="3">
    <source>
        <dbReference type="Proteomes" id="UP000654075"/>
    </source>
</evidence>
<sequence>MLMVQCYPFGLALLVFAALRLYEKLTSMGMPAAPLCTSVDIGAATAATEAQWNTVLFWMRCLAFVGLVVLSKHLLDFVKRVNHDEPMLPVCVAKQQQPSLAQHSRDRATRKLFVAEPMKLQLDSFDSAAGTAQLDPTLRSPADRPGWTPGGILPQPSSSAADAAAGRTSGFSPAELEKLASNERWIALPVPYKRAASEIYRLIRSAGHATVRRWFTSVWGAAPESQHRRDLYHSATVCDMRIVEYLTANGTPGLMWALTHDDMLEGLFRQLSASREFQLTGDAAAARKILAFRRANESVLPSWLQTETRRWSDQARKQEMRVCGPKCSTGHGTECRKGNTRARPVGMKISGAAGSAEC</sequence>
<dbReference type="AlphaFoldDB" id="A0A813H1E0"/>
<name>A0A813H1E0_POLGL</name>
<dbReference type="EMBL" id="CAJNNV010030165">
    <property type="protein sequence ID" value="CAE8631557.1"/>
    <property type="molecule type" value="Genomic_DNA"/>
</dbReference>
<evidence type="ECO:0000256" key="1">
    <source>
        <dbReference type="SAM" id="MobiDB-lite"/>
    </source>
</evidence>
<organism evidence="2 3">
    <name type="scientific">Polarella glacialis</name>
    <name type="common">Dinoflagellate</name>
    <dbReference type="NCBI Taxonomy" id="89957"/>
    <lineage>
        <taxon>Eukaryota</taxon>
        <taxon>Sar</taxon>
        <taxon>Alveolata</taxon>
        <taxon>Dinophyceae</taxon>
        <taxon>Suessiales</taxon>
        <taxon>Suessiaceae</taxon>
        <taxon>Polarella</taxon>
    </lineage>
</organism>